<organism evidence="3 4">
    <name type="scientific">Hyalella azteca</name>
    <name type="common">Amphipod</name>
    <dbReference type="NCBI Taxonomy" id="294128"/>
    <lineage>
        <taxon>Eukaryota</taxon>
        <taxon>Metazoa</taxon>
        <taxon>Ecdysozoa</taxon>
        <taxon>Arthropoda</taxon>
        <taxon>Crustacea</taxon>
        <taxon>Multicrustacea</taxon>
        <taxon>Malacostraca</taxon>
        <taxon>Eumalacostraca</taxon>
        <taxon>Peracarida</taxon>
        <taxon>Amphipoda</taxon>
        <taxon>Senticaudata</taxon>
        <taxon>Talitrida</taxon>
        <taxon>Talitroidea</taxon>
        <taxon>Hyalellidae</taxon>
        <taxon>Hyalella</taxon>
    </lineage>
</organism>
<dbReference type="Pfam" id="PF13843">
    <property type="entry name" value="DDE_Tnp_1_7"/>
    <property type="match status" value="1"/>
</dbReference>
<dbReference type="InterPro" id="IPR029526">
    <property type="entry name" value="PGBD"/>
</dbReference>
<dbReference type="GeneID" id="108671238"/>
<proteinExistence type="predicted"/>
<reference evidence="4" key="1">
    <citation type="submission" date="2025-08" db="UniProtKB">
        <authorList>
            <consortium name="RefSeq"/>
        </authorList>
    </citation>
    <scope>IDENTIFICATION</scope>
    <source>
        <tissue evidence="4">Whole organism</tissue>
    </source>
</reference>
<dbReference type="AlphaFoldDB" id="A0A8B7NKN4"/>
<feature type="region of interest" description="Disordered" evidence="1">
    <location>
        <begin position="53"/>
        <end position="72"/>
    </location>
</feature>
<feature type="compositionally biased region" description="Polar residues" evidence="1">
    <location>
        <begin position="53"/>
        <end position="66"/>
    </location>
</feature>
<dbReference type="PANTHER" id="PTHR46599:SF3">
    <property type="entry name" value="PIGGYBAC TRANSPOSABLE ELEMENT-DERIVED PROTEIN 4"/>
    <property type="match status" value="1"/>
</dbReference>
<evidence type="ECO:0000259" key="2">
    <source>
        <dbReference type="Pfam" id="PF13843"/>
    </source>
</evidence>
<dbReference type="Proteomes" id="UP000694843">
    <property type="component" value="Unplaced"/>
</dbReference>
<name>A0A8B7NKN4_HYAAZ</name>
<feature type="compositionally biased region" description="Low complexity" evidence="1">
    <location>
        <begin position="157"/>
        <end position="166"/>
    </location>
</feature>
<dbReference type="PANTHER" id="PTHR46599">
    <property type="entry name" value="PIGGYBAC TRANSPOSABLE ELEMENT-DERIVED PROTEIN 4"/>
    <property type="match status" value="1"/>
</dbReference>
<keyword evidence="3" id="KW-1185">Reference proteome</keyword>
<feature type="region of interest" description="Disordered" evidence="1">
    <location>
        <begin position="157"/>
        <end position="180"/>
    </location>
</feature>
<feature type="domain" description="PiggyBac transposable element-derived protein" evidence="2">
    <location>
        <begin position="220"/>
        <end position="580"/>
    </location>
</feature>
<evidence type="ECO:0000313" key="3">
    <source>
        <dbReference type="Proteomes" id="UP000694843"/>
    </source>
</evidence>
<evidence type="ECO:0000256" key="1">
    <source>
        <dbReference type="SAM" id="MobiDB-lite"/>
    </source>
</evidence>
<evidence type="ECO:0000313" key="4">
    <source>
        <dbReference type="RefSeq" id="XP_018014224.1"/>
    </source>
</evidence>
<feature type="compositionally biased region" description="Basic and acidic residues" evidence="1">
    <location>
        <begin position="22"/>
        <end position="35"/>
    </location>
</feature>
<dbReference type="OrthoDB" id="6374637at2759"/>
<gene>
    <name evidence="4" type="primary">LOC108671238</name>
</gene>
<dbReference type="RefSeq" id="XP_018014224.1">
    <property type="nucleotide sequence ID" value="XM_018158735.2"/>
</dbReference>
<accession>A0A8B7NKN4</accession>
<feature type="compositionally biased region" description="Acidic residues" evidence="1">
    <location>
        <begin position="167"/>
        <end position="178"/>
    </location>
</feature>
<feature type="region of interest" description="Disordered" evidence="1">
    <location>
        <begin position="1"/>
        <end position="35"/>
    </location>
</feature>
<protein>
    <submittedName>
        <fullName evidence="4">PiggyBac transposable element-derived protein 4 isoform X3</fullName>
    </submittedName>
</protein>
<sequence length="696" mass="78216">MKTNKSAVSKDTVPPLEMSSDNIKKENASKEDDVTVKEEQIFIKDEEELHFQTSSAQQGCGSQDITAQHEKQDGLQCQAPLNAIKEEQMAEPFGSIHAGISAEEQNFSSDHREDFERHMNPSLVCGSWRDHSDEDDSCSSSSNWSRDVLEDFLSVSSGSNSSTYAGSEEEDSESEMDNSELHVDRSWAPIVASQRSFRFTGQEELLKKPTPSGENNTVLPLDLYVLFVTDEVIDYIVNGTNRNATKILQSKAMKRKARLAKWKPTYAEEMRKFLGIVMCMGLVRVPKIEHYWSKSEIYNYSFIRNHMSRDRFMLLLNMLHCNDSKVIDRQNKLRKIQPLVDTVAEACRSVYTPGSNVVIDESFIPFRGRGIRGEYNPAKAHKYGLKIYKLCSPNLYTLNFLVCSGNLSKEPTVQRSESVVLQLSRPLVQQGSTIYAGSSYSSVPLAEKLLQAKIYYCGTVRKNQEALPQAITKAKLKKGEIVGLMNDKGVKVCSWKNKCNILTLSTVPEHSDNLQPSKKKNRSGVEILKPQSILDYSAAALAIRKPDELTSCNSAIRSSTKWYRKLAIEVLTGIAVINAWALYNQFYSHQKTMELIEFKECLVMSLITGKNNEKIRPGPRPSNIGGQRSSHALVEPTGTVRKTRKRCRSCYEITAKCEGSAAARRKARKVATFCDTCEGNPHLCVSCFSLRHSSRV</sequence>